<dbReference type="AlphaFoldDB" id="A0A2Z5YG01"/>
<protein>
    <recommendedName>
        <fullName evidence="2">UPF0235 protein DAVIS_02955</fullName>
    </recommendedName>
</protein>
<name>A0A2Z5YG01_MYCMR</name>
<dbReference type="Pfam" id="PF02594">
    <property type="entry name" value="DUF167"/>
    <property type="match status" value="1"/>
</dbReference>
<organism evidence="3 4">
    <name type="scientific">Mycobacterium marinum</name>
    <dbReference type="NCBI Taxonomy" id="1781"/>
    <lineage>
        <taxon>Bacteria</taxon>
        <taxon>Bacillati</taxon>
        <taxon>Actinomycetota</taxon>
        <taxon>Actinomycetes</taxon>
        <taxon>Mycobacteriales</taxon>
        <taxon>Mycobacteriaceae</taxon>
        <taxon>Mycobacterium</taxon>
        <taxon>Mycobacterium ulcerans group</taxon>
    </lineage>
</organism>
<evidence type="ECO:0000256" key="1">
    <source>
        <dbReference type="ARBA" id="ARBA00010364"/>
    </source>
</evidence>
<dbReference type="Proteomes" id="UP000257451">
    <property type="component" value="Unassembled WGS sequence"/>
</dbReference>
<reference evidence="3 4" key="1">
    <citation type="journal article" date="2018" name="Sci. Rep.">
        <title>Extensive genomic diversity among Mycobacterium marinum strains revealed by whole genome sequencing.</title>
        <authorList>
            <person name="Das S."/>
            <person name="Pettersson B.M."/>
            <person name="Behra P.R."/>
            <person name="Mallick A."/>
            <person name="Cheramie M."/>
            <person name="Ramesh M."/>
            <person name="Shirreff L."/>
            <person name="DuCote T."/>
            <person name="Dasgupta S."/>
            <person name="Ennis D.G."/>
            <person name="Kirsebom L.A."/>
        </authorList>
    </citation>
    <scope>NUCLEOTIDE SEQUENCE [LARGE SCALE GENOMIC DNA]</scope>
    <source>
        <strain evidence="3 4">Davis1</strain>
    </source>
</reference>
<evidence type="ECO:0000313" key="3">
    <source>
        <dbReference type="EMBL" id="RFZ40410.1"/>
    </source>
</evidence>
<dbReference type="HAMAP" id="MF_00634">
    <property type="entry name" value="UPF0235"/>
    <property type="match status" value="1"/>
</dbReference>
<comment type="similarity">
    <text evidence="1 2">Belongs to the UPF0235 family.</text>
</comment>
<dbReference type="EMBL" id="PEDF01000089">
    <property type="protein sequence ID" value="RFZ40410.1"/>
    <property type="molecule type" value="Genomic_DNA"/>
</dbReference>
<dbReference type="InterPro" id="IPR003746">
    <property type="entry name" value="DUF167"/>
</dbReference>
<dbReference type="SMART" id="SM01152">
    <property type="entry name" value="DUF167"/>
    <property type="match status" value="1"/>
</dbReference>
<dbReference type="RefSeq" id="WP_012394608.1">
    <property type="nucleotide sequence ID" value="NZ_BQLA01000009.1"/>
</dbReference>
<dbReference type="InterPro" id="IPR036591">
    <property type="entry name" value="YggU-like_sf"/>
</dbReference>
<evidence type="ECO:0000256" key="2">
    <source>
        <dbReference type="HAMAP-Rule" id="MF_00634"/>
    </source>
</evidence>
<accession>A0A2Z5YG01</accession>
<dbReference type="OMA" id="TVYVREP"/>
<dbReference type="SUPFAM" id="SSF69786">
    <property type="entry name" value="YggU-like"/>
    <property type="match status" value="1"/>
</dbReference>
<dbReference type="Gene3D" id="3.30.1200.10">
    <property type="entry name" value="YggU-like"/>
    <property type="match status" value="1"/>
</dbReference>
<sequence length="76" mass="8353">MTDIVVVRVKPGSRKGPLVETGSDAELTIYVRERAVDGKANEAAARLLAAHLQLPRSRVELVAGATSRLKRFRVER</sequence>
<evidence type="ECO:0000313" key="4">
    <source>
        <dbReference type="Proteomes" id="UP000257451"/>
    </source>
</evidence>
<dbReference type="SMR" id="A0A2Z5YG01"/>
<gene>
    <name evidence="3" type="ORF">DAVIS_02955</name>
</gene>
<dbReference type="NCBIfam" id="TIGR00251">
    <property type="entry name" value="DUF167 family protein"/>
    <property type="match status" value="1"/>
</dbReference>
<comment type="caution">
    <text evidence="3">The sequence shown here is derived from an EMBL/GenBank/DDBJ whole genome shotgun (WGS) entry which is preliminary data.</text>
</comment>
<proteinExistence type="inferred from homology"/>
<dbReference type="GeneID" id="34343119"/>